<dbReference type="AlphaFoldDB" id="A0A9D1X3R8"/>
<dbReference type="InterPro" id="IPR037232">
    <property type="entry name" value="NADH_quin_OxRdtase_su_C/D-like"/>
</dbReference>
<name>A0A9D1X3R8_9FIRM</name>
<dbReference type="Proteomes" id="UP000886805">
    <property type="component" value="Unassembled WGS sequence"/>
</dbReference>
<dbReference type="Pfam" id="PF00329">
    <property type="entry name" value="Complex1_30kDa"/>
    <property type="match status" value="1"/>
</dbReference>
<dbReference type="InterPro" id="IPR001268">
    <property type="entry name" value="NADH_UbQ_OxRdtase_30kDa_su"/>
</dbReference>
<dbReference type="SUPFAM" id="SSF143243">
    <property type="entry name" value="Nqo5-like"/>
    <property type="match status" value="1"/>
</dbReference>
<evidence type="ECO:0000259" key="1">
    <source>
        <dbReference type="Pfam" id="PF00329"/>
    </source>
</evidence>
<protein>
    <submittedName>
        <fullName evidence="2">NADH-quinone oxidoreductase subunit C</fullName>
    </submittedName>
</protein>
<evidence type="ECO:0000313" key="2">
    <source>
        <dbReference type="EMBL" id="HIX72354.1"/>
    </source>
</evidence>
<evidence type="ECO:0000313" key="3">
    <source>
        <dbReference type="Proteomes" id="UP000886805"/>
    </source>
</evidence>
<dbReference type="GO" id="GO:0008137">
    <property type="term" value="F:NADH dehydrogenase (ubiquinone) activity"/>
    <property type="evidence" value="ECO:0007669"/>
    <property type="project" value="InterPro"/>
</dbReference>
<feature type="domain" description="NADH:ubiquinone oxidoreductase 30kDa subunit" evidence="1">
    <location>
        <begin position="28"/>
        <end position="99"/>
    </location>
</feature>
<dbReference type="EMBL" id="DXEQ01000134">
    <property type="protein sequence ID" value="HIX72354.1"/>
    <property type="molecule type" value="Genomic_DNA"/>
</dbReference>
<accession>A0A9D1X3R8</accession>
<proteinExistence type="predicted"/>
<reference evidence="2" key="2">
    <citation type="submission" date="2021-04" db="EMBL/GenBank/DDBJ databases">
        <authorList>
            <person name="Gilroy R."/>
        </authorList>
    </citation>
    <scope>NUCLEOTIDE SEQUENCE</scope>
    <source>
        <strain evidence="2">ChiSxjej3B15-1167</strain>
    </source>
</reference>
<reference evidence="2" key="1">
    <citation type="journal article" date="2021" name="PeerJ">
        <title>Extensive microbial diversity within the chicken gut microbiome revealed by metagenomics and culture.</title>
        <authorList>
            <person name="Gilroy R."/>
            <person name="Ravi A."/>
            <person name="Getino M."/>
            <person name="Pursley I."/>
            <person name="Horton D.L."/>
            <person name="Alikhan N.F."/>
            <person name="Baker D."/>
            <person name="Gharbi K."/>
            <person name="Hall N."/>
            <person name="Watson M."/>
            <person name="Adriaenssens E.M."/>
            <person name="Foster-Nyarko E."/>
            <person name="Jarju S."/>
            <person name="Secka A."/>
            <person name="Antonio M."/>
            <person name="Oren A."/>
            <person name="Chaudhuri R.R."/>
            <person name="La Ragione R."/>
            <person name="Hildebrand F."/>
            <person name="Pallen M.J."/>
        </authorList>
    </citation>
    <scope>NUCLEOTIDE SEQUENCE</scope>
    <source>
        <strain evidence="2">ChiSxjej3B15-1167</strain>
    </source>
</reference>
<gene>
    <name evidence="2" type="ORF">H9849_04965</name>
</gene>
<comment type="caution">
    <text evidence="2">The sequence shown here is derived from an EMBL/GenBank/DDBJ whole genome shotgun (WGS) entry which is preliminary data.</text>
</comment>
<sequence>MEYENDIRTITNTQFFPAIVKMKTEKWRLVQICATSVEGGCEMSYSFCQGYDMRTYRFIAWEGEEVASITQIFPCAFLQENEAKELFGVNITHIKPDYRDKLYRIDEEAPFKIKEE</sequence>
<dbReference type="Gene3D" id="3.30.460.80">
    <property type="entry name" value="NADH:ubiquinone oxidoreductase, 30kDa subunit"/>
    <property type="match status" value="1"/>
</dbReference>
<organism evidence="2 3">
    <name type="scientific">Candidatus Anaerobutyricum stercoripullorum</name>
    <dbReference type="NCBI Taxonomy" id="2838456"/>
    <lineage>
        <taxon>Bacteria</taxon>
        <taxon>Bacillati</taxon>
        <taxon>Bacillota</taxon>
        <taxon>Clostridia</taxon>
        <taxon>Lachnospirales</taxon>
        <taxon>Lachnospiraceae</taxon>
        <taxon>Anaerobutyricum</taxon>
    </lineage>
</organism>